<evidence type="ECO:0000313" key="3">
    <source>
        <dbReference type="Proteomes" id="UP001597034"/>
    </source>
</evidence>
<sequence length="114" mass="11979">MSEATPGLATVMAVEADDDDLSDLDLSGVFELLSNDTRLGIVRELSVANADETTDGSLSFSELRTRVGTRDSGQFNYHLGRLRGSLVEKTAAGYELTELGLVVGATVLDAAAVS</sequence>
<feature type="domain" description="DUF7347" evidence="1">
    <location>
        <begin position="29"/>
        <end position="103"/>
    </location>
</feature>
<dbReference type="InterPro" id="IPR055771">
    <property type="entry name" value="DUF7347"/>
</dbReference>
<gene>
    <name evidence="2" type="ORF">ACFSBL_17520</name>
</gene>
<dbReference type="Pfam" id="PF24038">
    <property type="entry name" value="DUF7347"/>
    <property type="match status" value="1"/>
</dbReference>
<comment type="caution">
    <text evidence="2">The sequence shown here is derived from an EMBL/GenBank/DDBJ whole genome shotgun (WGS) entry which is preliminary data.</text>
</comment>
<accession>A0ABD6DN81</accession>
<name>A0ABD6DN81_9EURY</name>
<dbReference type="Proteomes" id="UP001597034">
    <property type="component" value="Unassembled WGS sequence"/>
</dbReference>
<dbReference type="RefSeq" id="WP_256400452.1">
    <property type="nucleotide sequence ID" value="NZ_JANHJR010000003.1"/>
</dbReference>
<protein>
    <submittedName>
        <fullName evidence="2">Helix-turn-helix domain-containing protein</fullName>
    </submittedName>
</protein>
<reference evidence="2 3" key="1">
    <citation type="journal article" date="2019" name="Int. J. Syst. Evol. Microbiol.">
        <title>The Global Catalogue of Microorganisms (GCM) 10K type strain sequencing project: providing services to taxonomists for standard genome sequencing and annotation.</title>
        <authorList>
            <consortium name="The Broad Institute Genomics Platform"/>
            <consortium name="The Broad Institute Genome Sequencing Center for Infectious Disease"/>
            <person name="Wu L."/>
            <person name="Ma J."/>
        </authorList>
    </citation>
    <scope>NUCLEOTIDE SEQUENCE [LARGE SCALE GENOMIC DNA]</scope>
    <source>
        <strain evidence="2 3">CGMCC 1.10390</strain>
    </source>
</reference>
<keyword evidence="3" id="KW-1185">Reference proteome</keyword>
<organism evidence="2 3">
    <name type="scientific">Haloarchaeobius litoreus</name>
    <dbReference type="NCBI Taxonomy" id="755306"/>
    <lineage>
        <taxon>Archaea</taxon>
        <taxon>Methanobacteriati</taxon>
        <taxon>Methanobacteriota</taxon>
        <taxon>Stenosarchaea group</taxon>
        <taxon>Halobacteria</taxon>
        <taxon>Halobacteriales</taxon>
        <taxon>Halorubellaceae</taxon>
        <taxon>Haloarchaeobius</taxon>
    </lineage>
</organism>
<dbReference type="AlphaFoldDB" id="A0ABD6DN81"/>
<proteinExistence type="predicted"/>
<dbReference type="Gene3D" id="1.10.10.10">
    <property type="entry name" value="Winged helix-like DNA-binding domain superfamily/Winged helix DNA-binding domain"/>
    <property type="match status" value="1"/>
</dbReference>
<evidence type="ECO:0000313" key="2">
    <source>
        <dbReference type="EMBL" id="MFD1647492.1"/>
    </source>
</evidence>
<evidence type="ECO:0000259" key="1">
    <source>
        <dbReference type="Pfam" id="PF24038"/>
    </source>
</evidence>
<dbReference type="EMBL" id="JBHUDO010000003">
    <property type="protein sequence ID" value="MFD1647492.1"/>
    <property type="molecule type" value="Genomic_DNA"/>
</dbReference>
<dbReference type="InterPro" id="IPR036388">
    <property type="entry name" value="WH-like_DNA-bd_sf"/>
</dbReference>